<gene>
    <name evidence="3" type="ORF">GPL26_17700</name>
</gene>
<reference evidence="3" key="1">
    <citation type="journal article" date="2021" name="Gut Microbes">
        <title>A synthetic consortium of 100 gut commensals modulates the composition and function in a colon model of the microbiome of elderly subjects.</title>
        <authorList>
            <person name="Perez M."/>
            <person name="Ntemiri A."/>
            <person name="Tan H."/>
            <person name="Harris H.M.B."/>
            <person name="Roager H.M."/>
            <person name="Ribiere C."/>
            <person name="O'Toole P.W."/>
        </authorList>
    </citation>
    <scope>NUCLEOTIDE SEQUENCE</scope>
    <source>
        <strain evidence="3">MCC335</strain>
    </source>
</reference>
<dbReference type="SUPFAM" id="SSF51735">
    <property type="entry name" value="NAD(P)-binding Rossmann-fold domains"/>
    <property type="match status" value="1"/>
</dbReference>
<comment type="similarity">
    <text evidence="1">Belongs to the short-chain dehydrogenases/reductases (SDR) family.</text>
</comment>
<dbReference type="PANTHER" id="PTHR42760">
    <property type="entry name" value="SHORT-CHAIN DEHYDROGENASES/REDUCTASES FAMILY MEMBER"/>
    <property type="match status" value="1"/>
</dbReference>
<name>A0AA41FGM5_9FIRM</name>
<evidence type="ECO:0000313" key="4">
    <source>
        <dbReference type="Proteomes" id="UP000708338"/>
    </source>
</evidence>
<dbReference type="Proteomes" id="UP000708338">
    <property type="component" value="Unassembled WGS sequence"/>
</dbReference>
<dbReference type="GO" id="GO:0016616">
    <property type="term" value="F:oxidoreductase activity, acting on the CH-OH group of donors, NAD or NADP as acceptor"/>
    <property type="evidence" value="ECO:0007669"/>
    <property type="project" value="TreeGrafter"/>
</dbReference>
<organism evidence="3 4">
    <name type="scientific">Enterocloster citroniae</name>
    <dbReference type="NCBI Taxonomy" id="358743"/>
    <lineage>
        <taxon>Bacteria</taxon>
        <taxon>Bacillati</taxon>
        <taxon>Bacillota</taxon>
        <taxon>Clostridia</taxon>
        <taxon>Lachnospirales</taxon>
        <taxon>Lachnospiraceae</taxon>
        <taxon>Enterocloster</taxon>
    </lineage>
</organism>
<dbReference type="InterPro" id="IPR002347">
    <property type="entry name" value="SDR_fam"/>
</dbReference>
<dbReference type="AlphaFoldDB" id="A0AA41FGM5"/>
<comment type="caution">
    <text evidence="3">The sequence shown here is derived from an EMBL/GenBank/DDBJ whole genome shotgun (WGS) entry which is preliminary data.</text>
</comment>
<dbReference type="Gene3D" id="3.40.50.720">
    <property type="entry name" value="NAD(P)-binding Rossmann-like Domain"/>
    <property type="match status" value="1"/>
</dbReference>
<sequence>MMISSRREDSLKRAQDEIKAGGGADILYHAGDTSKEEDVTALLSDALEKMGTVDILVNSQGVNKKFPGTEFPADTWDAMFDANVKSVMLTCKHFGRYMKVHDIHGKIINLSSVIGIRAVGSGGGADASYVTFNPKAWERPADYPFPIREPETTFCSGSIRFIRPDPDDMPTY</sequence>
<keyword evidence="2" id="KW-0560">Oxidoreductase</keyword>
<dbReference type="CDD" id="cd05233">
    <property type="entry name" value="SDR_c"/>
    <property type="match status" value="1"/>
</dbReference>
<dbReference type="InterPro" id="IPR036291">
    <property type="entry name" value="NAD(P)-bd_dom_sf"/>
</dbReference>
<dbReference type="EMBL" id="WQPS01000029">
    <property type="protein sequence ID" value="MBT9811457.1"/>
    <property type="molecule type" value="Genomic_DNA"/>
</dbReference>
<dbReference type="Pfam" id="PF00106">
    <property type="entry name" value="adh_short"/>
    <property type="match status" value="1"/>
</dbReference>
<proteinExistence type="inferred from homology"/>
<evidence type="ECO:0000313" key="3">
    <source>
        <dbReference type="EMBL" id="MBT9811457.1"/>
    </source>
</evidence>
<dbReference type="PANTHER" id="PTHR42760:SF5">
    <property type="entry name" value="2-DEHYDRO-3-DEOXY-D-GLUCONATE 5-DEHYDROGENASE"/>
    <property type="match status" value="1"/>
</dbReference>
<accession>A0AA41FGM5</accession>
<protein>
    <submittedName>
        <fullName evidence="3">SDR family NAD(P)-dependent oxidoreductase</fullName>
    </submittedName>
</protein>
<evidence type="ECO:0000256" key="2">
    <source>
        <dbReference type="ARBA" id="ARBA00023002"/>
    </source>
</evidence>
<evidence type="ECO:0000256" key="1">
    <source>
        <dbReference type="ARBA" id="ARBA00006484"/>
    </source>
</evidence>
<dbReference type="PRINTS" id="PR00081">
    <property type="entry name" value="GDHRDH"/>
</dbReference>